<evidence type="ECO:0000313" key="1">
    <source>
        <dbReference type="EMBL" id="SDR83429.1"/>
    </source>
</evidence>
<dbReference type="EMBL" id="LT629765">
    <property type="protein sequence ID" value="SDR83429.1"/>
    <property type="molecule type" value="Genomic_DNA"/>
</dbReference>
<gene>
    <name evidence="1" type="ORF">SAMN04488539_0472</name>
</gene>
<accession>A0A1H1MBT2</accession>
<evidence type="ECO:0000313" key="2">
    <source>
        <dbReference type="Proteomes" id="UP000182237"/>
    </source>
</evidence>
<dbReference type="eggNOG" id="ENOG5031K46">
    <property type="taxonomic scope" value="Bacteria"/>
</dbReference>
<name>A0A1H1MBT2_9CORY</name>
<dbReference type="STRING" id="1203190.GCA_000312345_00301"/>
<organism evidence="1 2">
    <name type="scientific">Corynebacterium timonense</name>
    <dbReference type="NCBI Taxonomy" id="441500"/>
    <lineage>
        <taxon>Bacteria</taxon>
        <taxon>Bacillati</taxon>
        <taxon>Actinomycetota</taxon>
        <taxon>Actinomycetes</taxon>
        <taxon>Mycobacteriales</taxon>
        <taxon>Corynebacteriaceae</taxon>
        <taxon>Corynebacterium</taxon>
    </lineage>
</organism>
<dbReference type="Proteomes" id="UP000182237">
    <property type="component" value="Chromosome I"/>
</dbReference>
<dbReference type="RefSeq" id="WP_019193170.1">
    <property type="nucleotide sequence ID" value="NZ_LT629765.1"/>
</dbReference>
<keyword evidence="2" id="KW-1185">Reference proteome</keyword>
<dbReference type="OrthoDB" id="4417635at2"/>
<reference evidence="1 2" key="1">
    <citation type="submission" date="2016-10" db="EMBL/GenBank/DDBJ databases">
        <authorList>
            <person name="de Groot N.N."/>
        </authorList>
    </citation>
    <scope>NUCLEOTIDE SEQUENCE [LARGE SCALE GENOMIC DNA]</scope>
    <source>
        <strain evidence="1 2">DSM 45434</strain>
    </source>
</reference>
<sequence>MTITLAAPATVTAVFSIDGMPRGARWDVEKLLCSLPPAPVVEPLVDEWDTAWFTRWQRTPEGYSCREILHAPLADVRDFEHALDVLAGEHGFVARVDIRSYHGRHV</sequence>
<proteinExistence type="predicted"/>
<protein>
    <submittedName>
        <fullName evidence="1">Uncharacterized protein</fullName>
    </submittedName>
</protein>
<dbReference type="AlphaFoldDB" id="A0A1H1MBT2"/>